<keyword evidence="5" id="KW-1185">Reference proteome</keyword>
<dbReference type="Pfam" id="PF00563">
    <property type="entry name" value="EAL"/>
    <property type="match status" value="1"/>
</dbReference>
<dbReference type="Pfam" id="PF00990">
    <property type="entry name" value="GGDEF"/>
    <property type="match status" value="1"/>
</dbReference>
<dbReference type="CDD" id="cd00130">
    <property type="entry name" value="PAS"/>
    <property type="match status" value="1"/>
</dbReference>
<dbReference type="HOGENOM" id="CLU_000445_70_20_6"/>
<feature type="domain" description="EAL" evidence="2">
    <location>
        <begin position="449"/>
        <end position="702"/>
    </location>
</feature>
<dbReference type="eggNOG" id="COG5001">
    <property type="taxonomic scope" value="Bacteria"/>
</dbReference>
<dbReference type="PROSITE" id="PS50887">
    <property type="entry name" value="GGDEF"/>
    <property type="match status" value="1"/>
</dbReference>
<dbReference type="PANTHER" id="PTHR44757:SF2">
    <property type="entry name" value="BIOFILM ARCHITECTURE MAINTENANCE PROTEIN MBAA"/>
    <property type="match status" value="1"/>
</dbReference>
<evidence type="ECO:0000313" key="5">
    <source>
        <dbReference type="Proteomes" id="UP000002608"/>
    </source>
</evidence>
<dbReference type="InterPro" id="IPR052155">
    <property type="entry name" value="Biofilm_reg_signaling"/>
</dbReference>
<dbReference type="Gene3D" id="3.30.70.270">
    <property type="match status" value="1"/>
</dbReference>
<proteinExistence type="predicted"/>
<dbReference type="InterPro" id="IPR000014">
    <property type="entry name" value="PAS"/>
</dbReference>
<evidence type="ECO:0000259" key="3">
    <source>
        <dbReference type="PROSITE" id="PS50887"/>
    </source>
</evidence>
<dbReference type="SMART" id="SM00052">
    <property type="entry name" value="EAL"/>
    <property type="match status" value="1"/>
</dbReference>
<evidence type="ECO:0000259" key="1">
    <source>
        <dbReference type="PROSITE" id="PS50112"/>
    </source>
</evidence>
<dbReference type="Pfam" id="PF13426">
    <property type="entry name" value="PAS_9"/>
    <property type="match status" value="1"/>
</dbReference>
<dbReference type="SUPFAM" id="SSF141868">
    <property type="entry name" value="EAL domain-like"/>
    <property type="match status" value="1"/>
</dbReference>
<feature type="domain" description="GGDEF" evidence="3">
    <location>
        <begin position="308"/>
        <end position="440"/>
    </location>
</feature>
<dbReference type="AlphaFoldDB" id="A8H9M6"/>
<dbReference type="RefSeq" id="WP_012157144.1">
    <property type="nucleotide sequence ID" value="NC_009901.1"/>
</dbReference>
<dbReference type="PANTHER" id="PTHR44757">
    <property type="entry name" value="DIGUANYLATE CYCLASE DGCP"/>
    <property type="match status" value="1"/>
</dbReference>
<dbReference type="InterPro" id="IPR035919">
    <property type="entry name" value="EAL_sf"/>
</dbReference>
<dbReference type="InterPro" id="IPR043128">
    <property type="entry name" value="Rev_trsase/Diguanyl_cyclase"/>
</dbReference>
<evidence type="ECO:0000259" key="2">
    <source>
        <dbReference type="PROSITE" id="PS50883"/>
    </source>
</evidence>
<dbReference type="SMART" id="SM00267">
    <property type="entry name" value="GGDEF"/>
    <property type="match status" value="1"/>
</dbReference>
<dbReference type="InterPro" id="IPR001633">
    <property type="entry name" value="EAL_dom"/>
</dbReference>
<dbReference type="NCBIfam" id="TIGR00229">
    <property type="entry name" value="sensory_box"/>
    <property type="match status" value="1"/>
</dbReference>
<dbReference type="InterPro" id="IPR035965">
    <property type="entry name" value="PAS-like_dom_sf"/>
</dbReference>
<feature type="domain" description="PAS" evidence="1">
    <location>
        <begin position="154"/>
        <end position="200"/>
    </location>
</feature>
<dbReference type="CDD" id="cd01948">
    <property type="entry name" value="EAL"/>
    <property type="match status" value="1"/>
</dbReference>
<dbReference type="EMBL" id="CP000851">
    <property type="protein sequence ID" value="ABV89263.1"/>
    <property type="molecule type" value="Genomic_DNA"/>
</dbReference>
<dbReference type="InterPro" id="IPR000160">
    <property type="entry name" value="GGDEF_dom"/>
</dbReference>
<dbReference type="OrthoDB" id="9804951at2"/>
<name>A8H9M6_SHEPA</name>
<dbReference type="PROSITE" id="PS50883">
    <property type="entry name" value="EAL"/>
    <property type="match status" value="1"/>
</dbReference>
<dbReference type="SMART" id="SM00091">
    <property type="entry name" value="PAS"/>
    <property type="match status" value="1"/>
</dbReference>
<organism evidence="4 5">
    <name type="scientific">Shewanella pealeana (strain ATCC 700345 / ANG-SQ1)</name>
    <dbReference type="NCBI Taxonomy" id="398579"/>
    <lineage>
        <taxon>Bacteria</taxon>
        <taxon>Pseudomonadati</taxon>
        <taxon>Pseudomonadota</taxon>
        <taxon>Gammaproteobacteria</taxon>
        <taxon>Alteromonadales</taxon>
        <taxon>Shewanellaceae</taxon>
        <taxon>Shewanella</taxon>
    </lineage>
</organism>
<accession>A8H9M6</accession>
<dbReference type="SUPFAM" id="SSF55073">
    <property type="entry name" value="Nucleotide cyclase"/>
    <property type="match status" value="1"/>
</dbReference>
<dbReference type="Gene3D" id="3.20.20.450">
    <property type="entry name" value="EAL domain"/>
    <property type="match status" value="1"/>
</dbReference>
<gene>
    <name evidence="4" type="ordered locus">Spea_3953</name>
</gene>
<reference evidence="4 5" key="1">
    <citation type="submission" date="2007-10" db="EMBL/GenBank/DDBJ databases">
        <title>Complete sequence of Shewanella pealeana ATCC 700345.</title>
        <authorList>
            <consortium name="US DOE Joint Genome Institute"/>
            <person name="Copeland A."/>
            <person name="Lucas S."/>
            <person name="Lapidus A."/>
            <person name="Barry K."/>
            <person name="Glavina del Rio T."/>
            <person name="Dalin E."/>
            <person name="Tice H."/>
            <person name="Pitluck S."/>
            <person name="Chertkov O."/>
            <person name="Brettin T."/>
            <person name="Bruce D."/>
            <person name="Detter J.C."/>
            <person name="Han C."/>
            <person name="Schmutz J."/>
            <person name="Larimer F."/>
            <person name="Land M."/>
            <person name="Hauser L."/>
            <person name="Kyrpides N."/>
            <person name="Kim E."/>
            <person name="Zhao J.-S.Z."/>
            <person name="Manno D."/>
            <person name="Hawari J."/>
            <person name="Richardson P."/>
        </authorList>
    </citation>
    <scope>NUCLEOTIDE SEQUENCE [LARGE SCALE GENOMIC DNA]</scope>
    <source>
        <strain evidence="5">ATCC 700345 / ANG-SQ1</strain>
    </source>
</reference>
<dbReference type="InterPro" id="IPR029787">
    <property type="entry name" value="Nucleotide_cyclase"/>
</dbReference>
<sequence length="714" mass="80119">MSLLTWSELYPRVSSTDPAHSEQFLLWQNESESTALAILQGHHFLAATPAALNYFESQEQNFIHATPFDFSPRLQSSGRNSVEYGQQMIKKAAKGEVVSLSWLHMSQQGKELPTVLTLYPAQLDNIKVMIVSFKPLDRRKRSRESISNGFETLPKELMSITLEDSAEAVYITDEDDRILAVNKAMCRICGYSAEHLLSKTPSDIKLELQHQNQAPDNPLKGKGSWQGEVWKCRSDGSTFPAWQSCRRIYADNTVFYVNLFSDISEKKALENKLTQQAMYDKLTGLPNRFHLIQLLNKAINNIKQSPDSIGALMFLDLNGFKNINDSFGHSTGDKVLQLVAARLEACCIENAEIARLGGDEFTLVLPQCHSRQEIEAFSELILSLFEAPFEINGQKFYLGTSIGISLFPQQSDEPNQLLSMADTAMYSAKNSPKHIRFYNATIREAAEKKLHTLNDLRHAQSLGQFSLVYQSIVDLESNRTVAIEALLRWNQSNGEVIEAHDFIPLLEEAGLMVNVGQWALEQACIQMLKWQQDYDSELKISVNISRSQLEHPDFISMLEGLLTRTCLPASALIIEITENAFIHRPKLMTKVLAQLKEMGICITIDDFGAGLSSLSRLSSLPIDSLKIDAGFAQRLDCNQGRKLCKAIMQLAQTLEINFVAEGVETQAQRDMLLSLGKGMGQGYFYNRPTAAENFTHEVLDPIYATTQTKNLAAR</sequence>
<dbReference type="Proteomes" id="UP000002608">
    <property type="component" value="Chromosome"/>
</dbReference>
<dbReference type="KEGG" id="spl:Spea_3953"/>
<dbReference type="NCBIfam" id="TIGR00254">
    <property type="entry name" value="GGDEF"/>
    <property type="match status" value="1"/>
</dbReference>
<dbReference type="STRING" id="398579.Spea_3953"/>
<protein>
    <submittedName>
        <fullName evidence="4">Diguanylate cyclase/phosphodiesterase with PAS/PAC sensor(S)</fullName>
    </submittedName>
</protein>
<evidence type="ECO:0000313" key="4">
    <source>
        <dbReference type="EMBL" id="ABV89263.1"/>
    </source>
</evidence>
<dbReference type="PROSITE" id="PS50112">
    <property type="entry name" value="PAS"/>
    <property type="match status" value="1"/>
</dbReference>
<dbReference type="SUPFAM" id="SSF55785">
    <property type="entry name" value="PYP-like sensor domain (PAS domain)"/>
    <property type="match status" value="1"/>
</dbReference>
<dbReference type="Gene3D" id="3.30.450.20">
    <property type="entry name" value="PAS domain"/>
    <property type="match status" value="1"/>
</dbReference>
<dbReference type="CDD" id="cd01949">
    <property type="entry name" value="GGDEF"/>
    <property type="match status" value="1"/>
</dbReference>